<evidence type="ECO:0000313" key="8">
    <source>
        <dbReference type="EMBL" id="CAL4801223.1"/>
    </source>
</evidence>
<dbReference type="GO" id="GO:0003756">
    <property type="term" value="F:protein disulfide isomerase activity"/>
    <property type="evidence" value="ECO:0007669"/>
    <property type="project" value="TreeGrafter"/>
</dbReference>
<evidence type="ECO:0000256" key="4">
    <source>
        <dbReference type="SAM" id="MobiDB-lite"/>
    </source>
</evidence>
<feature type="compositionally biased region" description="Basic residues" evidence="4">
    <location>
        <begin position="239"/>
        <end position="249"/>
    </location>
</feature>
<dbReference type="PANTHER" id="PTHR45672">
    <property type="entry name" value="PROTEIN DISULFIDE-ISOMERASE C17H9.14C-RELATED"/>
    <property type="match status" value="1"/>
</dbReference>
<evidence type="ECO:0000259" key="6">
    <source>
        <dbReference type="PROSITE" id="PS51352"/>
    </source>
</evidence>
<sequence length="249" mass="28000">MSYRALSPLALVLQLAAAVELTKASWDEMTAGKRVFIKFFAPWCGHCKRLKPAWDQLMEAYAGHESILVAEVDCTSAGAKKLCDEEGVEGFPTLRFGDPLALEVTGQWWPMVSQDYNGFRDFEALDSFTKANLGPSCSPERMDLCDELTRKRIEEWMEMPMSELKYKIRKKEEEVTAAEKDLKGFVKQLEKKYDDAVQAQEAKQKAIKEGGLSMMKAVQAHNRRLQRAANGAAQSTAKPAKRTPSRSEL</sequence>
<comment type="similarity">
    <text evidence="1">Belongs to the protein disulfide isomerase family.</text>
</comment>
<dbReference type="SUPFAM" id="SSF52833">
    <property type="entry name" value="Thioredoxin-like"/>
    <property type="match status" value="1"/>
</dbReference>
<reference evidence="8 9" key="2">
    <citation type="submission" date="2024-05" db="EMBL/GenBank/DDBJ databases">
        <authorList>
            <person name="Chen Y."/>
            <person name="Shah S."/>
            <person name="Dougan E. K."/>
            <person name="Thang M."/>
            <person name="Chan C."/>
        </authorList>
    </citation>
    <scope>NUCLEOTIDE SEQUENCE [LARGE SCALE GENOMIC DNA]</scope>
</reference>
<dbReference type="OrthoDB" id="72053at2759"/>
<dbReference type="InterPro" id="IPR036249">
    <property type="entry name" value="Thioredoxin-like_sf"/>
</dbReference>
<dbReference type="GO" id="GO:0005783">
    <property type="term" value="C:endoplasmic reticulum"/>
    <property type="evidence" value="ECO:0007669"/>
    <property type="project" value="TreeGrafter"/>
</dbReference>
<reference evidence="7" key="1">
    <citation type="submission" date="2022-10" db="EMBL/GenBank/DDBJ databases">
        <authorList>
            <person name="Chen Y."/>
            <person name="Dougan E. K."/>
            <person name="Chan C."/>
            <person name="Rhodes N."/>
            <person name="Thang M."/>
        </authorList>
    </citation>
    <scope>NUCLEOTIDE SEQUENCE</scope>
</reference>
<dbReference type="InterPro" id="IPR017937">
    <property type="entry name" value="Thioredoxin_CS"/>
</dbReference>
<name>A0A9P1DPI1_9DINO</name>
<feature type="region of interest" description="Disordered" evidence="4">
    <location>
        <begin position="214"/>
        <end position="249"/>
    </location>
</feature>
<gene>
    <name evidence="7" type="ORF">C1SCF055_LOCUS38850</name>
</gene>
<dbReference type="EMBL" id="CAMXCT030006090">
    <property type="protein sequence ID" value="CAL4801223.1"/>
    <property type="molecule type" value="Genomic_DNA"/>
</dbReference>
<evidence type="ECO:0000256" key="2">
    <source>
        <dbReference type="ARBA" id="ARBA00022729"/>
    </source>
</evidence>
<evidence type="ECO:0000256" key="3">
    <source>
        <dbReference type="SAM" id="Coils"/>
    </source>
</evidence>
<evidence type="ECO:0000256" key="1">
    <source>
        <dbReference type="ARBA" id="ARBA00006347"/>
    </source>
</evidence>
<dbReference type="InterPro" id="IPR051063">
    <property type="entry name" value="PDI"/>
</dbReference>
<dbReference type="Pfam" id="PF00085">
    <property type="entry name" value="Thioredoxin"/>
    <property type="match status" value="1"/>
</dbReference>
<evidence type="ECO:0000256" key="5">
    <source>
        <dbReference type="SAM" id="SignalP"/>
    </source>
</evidence>
<keyword evidence="3" id="KW-0175">Coiled coil</keyword>
<keyword evidence="2 5" id="KW-0732">Signal</keyword>
<dbReference type="PROSITE" id="PS51352">
    <property type="entry name" value="THIOREDOXIN_2"/>
    <property type="match status" value="1"/>
</dbReference>
<feature type="chain" id="PRO_5043271646" description="Thioredoxin domain-containing protein" evidence="5">
    <location>
        <begin position="25"/>
        <end position="249"/>
    </location>
</feature>
<dbReference type="PROSITE" id="PS00194">
    <property type="entry name" value="THIOREDOXIN_1"/>
    <property type="match status" value="1"/>
</dbReference>
<dbReference type="Proteomes" id="UP001152797">
    <property type="component" value="Unassembled WGS sequence"/>
</dbReference>
<comment type="caution">
    <text evidence="7">The sequence shown here is derived from an EMBL/GenBank/DDBJ whole genome shotgun (WGS) entry which is preliminary data.</text>
</comment>
<feature type="coiled-coil region" evidence="3">
    <location>
        <begin position="161"/>
        <end position="209"/>
    </location>
</feature>
<dbReference type="PRINTS" id="PR00421">
    <property type="entry name" value="THIOREDOXIN"/>
</dbReference>
<proteinExistence type="inferred from homology"/>
<accession>A0A9P1DPI1</accession>
<evidence type="ECO:0000313" key="7">
    <source>
        <dbReference type="EMBL" id="CAI4013911.1"/>
    </source>
</evidence>
<feature type="signal peptide" evidence="5">
    <location>
        <begin position="1"/>
        <end position="24"/>
    </location>
</feature>
<dbReference type="PANTHER" id="PTHR45672:SF3">
    <property type="entry name" value="THIOREDOXIN DOMAIN-CONTAINING PROTEIN 5"/>
    <property type="match status" value="1"/>
</dbReference>
<feature type="domain" description="Thioredoxin" evidence="6">
    <location>
        <begin position="10"/>
        <end position="134"/>
    </location>
</feature>
<dbReference type="GO" id="GO:0006457">
    <property type="term" value="P:protein folding"/>
    <property type="evidence" value="ECO:0007669"/>
    <property type="project" value="TreeGrafter"/>
</dbReference>
<dbReference type="EMBL" id="CAMXCT020006090">
    <property type="protein sequence ID" value="CAL1167286.1"/>
    <property type="molecule type" value="Genomic_DNA"/>
</dbReference>
<organism evidence="7">
    <name type="scientific">Cladocopium goreaui</name>
    <dbReference type="NCBI Taxonomy" id="2562237"/>
    <lineage>
        <taxon>Eukaryota</taxon>
        <taxon>Sar</taxon>
        <taxon>Alveolata</taxon>
        <taxon>Dinophyceae</taxon>
        <taxon>Suessiales</taxon>
        <taxon>Symbiodiniaceae</taxon>
        <taxon>Cladocopium</taxon>
    </lineage>
</organism>
<protein>
    <recommendedName>
        <fullName evidence="6">Thioredoxin domain-containing protein</fullName>
    </recommendedName>
</protein>
<evidence type="ECO:0000313" key="9">
    <source>
        <dbReference type="Proteomes" id="UP001152797"/>
    </source>
</evidence>
<dbReference type="CDD" id="cd02961">
    <property type="entry name" value="PDI_a_family"/>
    <property type="match status" value="1"/>
</dbReference>
<dbReference type="Gene3D" id="3.40.30.10">
    <property type="entry name" value="Glutaredoxin"/>
    <property type="match status" value="1"/>
</dbReference>
<dbReference type="EMBL" id="CAMXCT010006090">
    <property type="protein sequence ID" value="CAI4013911.1"/>
    <property type="molecule type" value="Genomic_DNA"/>
</dbReference>
<dbReference type="AlphaFoldDB" id="A0A9P1DPI1"/>
<keyword evidence="9" id="KW-1185">Reference proteome</keyword>
<dbReference type="InterPro" id="IPR013766">
    <property type="entry name" value="Thioredoxin_domain"/>
</dbReference>